<dbReference type="AlphaFoldDB" id="A0A1D3JDF4"/>
<dbReference type="Pfam" id="PF05795">
    <property type="entry name" value="Plasmodium_Vir"/>
    <property type="match status" value="1"/>
</dbReference>
<evidence type="ECO:0000313" key="2">
    <source>
        <dbReference type="EMBL" id="SBT83788.1"/>
    </source>
</evidence>
<sequence length="356" mass="41587">MSISSEDSFLGDLVKRYPFLLDLPLFRIYSYFYTPYIEGYERSSCEYKISEKLAHSNHIRQLCKALETHIFQLKSLIGTIHLSDVAKGCEYLGYWIYDKIKHINSSRDNIQNLYKAIEFFNLINGINDKCSNIRDFNVSEDKFNKKKELFFHTENLFWIEKKYSTIVFSDSSFYGKYLDECAQYYRKFMLDNYCKNRVDYKSELVDFSTNFNRTKNFLKGQNIQIVLEDLKSPETFDCTLEPKIPERPAASHTHDTQNHRGGEQDALIGDVGSAGTDPGTIAGTGLGISFLMLLSYVFLYKFKGYQHFIRPLIQKEKKLLNNLEDEDNEIIQISDPNQINLDNTSYHVNYHSAHDY</sequence>
<keyword evidence="1" id="KW-0812">Transmembrane</keyword>
<gene>
    <name evidence="2" type="primary">PocGH01_00149100</name>
    <name evidence="2" type="ORF">POCGH01_00149100</name>
</gene>
<keyword evidence="1" id="KW-0472">Membrane</keyword>
<evidence type="ECO:0000256" key="1">
    <source>
        <dbReference type="SAM" id="Phobius"/>
    </source>
</evidence>
<dbReference type="EMBL" id="FLRI01000207">
    <property type="protein sequence ID" value="SBT83788.1"/>
    <property type="molecule type" value="Genomic_DNA"/>
</dbReference>
<evidence type="ECO:0000313" key="3">
    <source>
        <dbReference type="Proteomes" id="UP000242942"/>
    </source>
</evidence>
<keyword evidence="1" id="KW-1133">Transmembrane helix</keyword>
<keyword evidence="3" id="KW-1185">Reference proteome</keyword>
<name>A0A1D3JDF4_PLAOA</name>
<dbReference type="Proteomes" id="UP000242942">
    <property type="component" value="Unassembled WGS sequence"/>
</dbReference>
<feature type="transmembrane region" description="Helical" evidence="1">
    <location>
        <begin position="281"/>
        <end position="300"/>
    </location>
</feature>
<dbReference type="VEuPathDB" id="PlasmoDB:PocGH01_00149100"/>
<proteinExistence type="predicted"/>
<dbReference type="OrthoDB" id="10377176at2759"/>
<protein>
    <submittedName>
        <fullName evidence="2">PIR protein</fullName>
    </submittedName>
</protein>
<reference evidence="2 3" key="1">
    <citation type="submission" date="2016-06" db="EMBL/GenBank/DDBJ databases">
        <authorList>
            <consortium name="Pathogen Informatics"/>
        </authorList>
    </citation>
    <scope>NUCLEOTIDE SEQUENCE [LARGE SCALE GENOMIC DNA]</scope>
    <source>
        <strain evidence="2">PocGH01</strain>
    </source>
</reference>
<dbReference type="InterPro" id="IPR008780">
    <property type="entry name" value="Plasmodium_Vir"/>
</dbReference>
<dbReference type="VEuPathDB" id="PlasmoDB:POWCR01_000133900"/>
<organism evidence="2 3">
    <name type="scientific">Plasmodium ovale</name>
    <name type="common">malaria parasite P. ovale</name>
    <dbReference type="NCBI Taxonomy" id="36330"/>
    <lineage>
        <taxon>Eukaryota</taxon>
        <taxon>Sar</taxon>
        <taxon>Alveolata</taxon>
        <taxon>Apicomplexa</taxon>
        <taxon>Aconoidasida</taxon>
        <taxon>Haemosporida</taxon>
        <taxon>Plasmodiidae</taxon>
        <taxon>Plasmodium</taxon>
        <taxon>Plasmodium (Plasmodium)</taxon>
    </lineage>
</organism>
<accession>A0A1D3JDF4</accession>